<evidence type="ECO:0000313" key="2">
    <source>
        <dbReference type="EMBL" id="GAG99114.1"/>
    </source>
</evidence>
<organism evidence="2">
    <name type="scientific">marine sediment metagenome</name>
    <dbReference type="NCBI Taxonomy" id="412755"/>
    <lineage>
        <taxon>unclassified sequences</taxon>
        <taxon>metagenomes</taxon>
        <taxon>ecological metagenomes</taxon>
    </lineage>
</organism>
<comment type="caution">
    <text evidence="2">The sequence shown here is derived from an EMBL/GenBank/DDBJ whole genome shotgun (WGS) entry which is preliminary data.</text>
</comment>
<protein>
    <submittedName>
        <fullName evidence="2">Uncharacterized protein</fullName>
    </submittedName>
</protein>
<dbReference type="EMBL" id="BART01021342">
    <property type="protein sequence ID" value="GAG99114.1"/>
    <property type="molecule type" value="Genomic_DNA"/>
</dbReference>
<sequence>MDFFDELKEERKADAEERFEEKLDELVEDEKITEEQKKAILAKKGELKTFKEGLEDMTISEAREAMKEIHEGLKDWAEENDLDLKNFFPKREAHSFGLKGFKNHRSFFKK</sequence>
<gene>
    <name evidence="2" type="ORF">S01H4_39407</name>
</gene>
<accession>X1BTM6</accession>
<name>X1BTM6_9ZZZZ</name>
<reference evidence="2" key="1">
    <citation type="journal article" date="2014" name="Front. Microbiol.">
        <title>High frequency of phylogenetically diverse reductive dehalogenase-homologous genes in deep subseafloor sedimentary metagenomes.</title>
        <authorList>
            <person name="Kawai M."/>
            <person name="Futagami T."/>
            <person name="Toyoda A."/>
            <person name="Takaki Y."/>
            <person name="Nishi S."/>
            <person name="Hori S."/>
            <person name="Arai W."/>
            <person name="Tsubouchi T."/>
            <person name="Morono Y."/>
            <person name="Uchiyama I."/>
            <person name="Ito T."/>
            <person name="Fujiyama A."/>
            <person name="Inagaki F."/>
            <person name="Takami H."/>
        </authorList>
    </citation>
    <scope>NUCLEOTIDE SEQUENCE</scope>
    <source>
        <strain evidence="2">Expedition CK06-06</strain>
    </source>
</reference>
<keyword evidence="1" id="KW-0175">Coiled coil</keyword>
<dbReference type="AlphaFoldDB" id="X1BTM6"/>
<proteinExistence type="predicted"/>
<evidence type="ECO:0000256" key="1">
    <source>
        <dbReference type="SAM" id="Coils"/>
    </source>
</evidence>
<feature type="coiled-coil region" evidence="1">
    <location>
        <begin position="16"/>
        <end position="79"/>
    </location>
</feature>